<feature type="compositionally biased region" description="Polar residues" evidence="2">
    <location>
        <begin position="178"/>
        <end position="188"/>
    </location>
</feature>
<evidence type="ECO:0000256" key="2">
    <source>
        <dbReference type="SAM" id="MobiDB-lite"/>
    </source>
</evidence>
<reference evidence="4 5" key="1">
    <citation type="submission" date="2024-06" db="EMBL/GenBank/DDBJ databases">
        <title>The Natural Products Discovery Center: Release of the First 8490 Sequenced Strains for Exploring Actinobacteria Biosynthetic Diversity.</title>
        <authorList>
            <person name="Kalkreuter E."/>
            <person name="Kautsar S.A."/>
            <person name="Yang D."/>
            <person name="Bader C.D."/>
            <person name="Teijaro C.N."/>
            <person name="Fluegel L."/>
            <person name="Davis C.M."/>
            <person name="Simpson J.R."/>
            <person name="Lauterbach L."/>
            <person name="Steele A.D."/>
            <person name="Gui C."/>
            <person name="Meng S."/>
            <person name="Li G."/>
            <person name="Viehrig K."/>
            <person name="Ye F."/>
            <person name="Su P."/>
            <person name="Kiefer A.F."/>
            <person name="Nichols A."/>
            <person name="Cepeda A.J."/>
            <person name="Yan W."/>
            <person name="Fan B."/>
            <person name="Jiang Y."/>
            <person name="Adhikari A."/>
            <person name="Zheng C.-J."/>
            <person name="Schuster L."/>
            <person name="Cowan T.M."/>
            <person name="Smanski M.J."/>
            <person name="Chevrette M.G."/>
            <person name="De Carvalho L.P.S."/>
            <person name="Shen B."/>
        </authorList>
    </citation>
    <scope>NUCLEOTIDE SEQUENCE [LARGE SCALE GENOMIC DNA]</scope>
    <source>
        <strain evidence="4 5">NPDC052347</strain>
    </source>
</reference>
<gene>
    <name evidence="4" type="primary">tgmA</name>
    <name evidence="4" type="ORF">AB0L16_15375</name>
</gene>
<evidence type="ECO:0000313" key="5">
    <source>
        <dbReference type="Proteomes" id="UP001552594"/>
    </source>
</evidence>
<dbReference type="EMBL" id="JBFAUK010000010">
    <property type="protein sequence ID" value="MEV5507838.1"/>
    <property type="molecule type" value="Genomic_DNA"/>
</dbReference>
<dbReference type="PANTHER" id="PTHR35526">
    <property type="entry name" value="ANTI-SIGMA-F FACTOR RSBW-RELATED"/>
    <property type="match status" value="1"/>
</dbReference>
<keyword evidence="1" id="KW-0808">Transferase</keyword>
<dbReference type="InterPro" id="IPR050267">
    <property type="entry name" value="Anti-sigma-factor_SerPK"/>
</dbReference>
<dbReference type="Proteomes" id="UP001552594">
    <property type="component" value="Unassembled WGS sequence"/>
</dbReference>
<protein>
    <submittedName>
        <fullName evidence="4">ATP-grasp-modified RiPP</fullName>
    </submittedName>
</protein>
<dbReference type="PANTHER" id="PTHR35526:SF3">
    <property type="entry name" value="ANTI-SIGMA-F FACTOR RSBW"/>
    <property type="match status" value="1"/>
</dbReference>
<evidence type="ECO:0000259" key="3">
    <source>
        <dbReference type="Pfam" id="PF02518"/>
    </source>
</evidence>
<dbReference type="RefSeq" id="WP_193553435.1">
    <property type="nucleotide sequence ID" value="NZ_JBFAUK010000010.1"/>
</dbReference>
<accession>A0ABV3JY72</accession>
<name>A0ABV3JY72_STRON</name>
<comment type="caution">
    <text evidence="4">The sequence shown here is derived from an EMBL/GenBank/DDBJ whole genome shotgun (WGS) entry which is preliminary data.</text>
</comment>
<feature type="domain" description="Histidine kinase/HSP90-like ATPase" evidence="3">
    <location>
        <begin position="10"/>
        <end position="79"/>
    </location>
</feature>
<dbReference type="Gene3D" id="3.30.565.10">
    <property type="entry name" value="Histidine kinase-like ATPase, C-terminal domain"/>
    <property type="match status" value="1"/>
</dbReference>
<organism evidence="4 5">
    <name type="scientific">Streptomyces orinoci</name>
    <name type="common">Streptoverticillium orinoci</name>
    <dbReference type="NCBI Taxonomy" id="67339"/>
    <lineage>
        <taxon>Bacteria</taxon>
        <taxon>Bacillati</taxon>
        <taxon>Actinomycetota</taxon>
        <taxon>Actinomycetes</taxon>
        <taxon>Kitasatosporales</taxon>
        <taxon>Streptomycetaceae</taxon>
        <taxon>Streptomyces</taxon>
    </lineage>
</organism>
<dbReference type="Pfam" id="PF14408">
    <property type="entry name" value="Actino_peptide"/>
    <property type="match status" value="1"/>
</dbReference>
<dbReference type="CDD" id="cd16936">
    <property type="entry name" value="HATPase_RsbW-like"/>
    <property type="match status" value="1"/>
</dbReference>
<sequence length="201" mass="21641">MPDLVEPGALVISELVGNAVEHTGSQRIDIMVARPDPQRLRVAVGDNSRTEPKRRAATLSDENGRGLTVVAALATHWGSDPLPCGKRVWADLLADTTRDHPSNEHRRSSDGEQDALMNQTMRPWGLSRMEPYGSLTVLPGRAVALDPATQTAVYQDPQGNRVEMGKHGTGTGKETKTRTSQGDGSGPSNADEGHDQESDQD</sequence>
<feature type="compositionally biased region" description="Basic and acidic residues" evidence="2">
    <location>
        <begin position="191"/>
        <end position="201"/>
    </location>
</feature>
<keyword evidence="1" id="KW-0723">Serine/threonine-protein kinase</keyword>
<dbReference type="InterPro" id="IPR036890">
    <property type="entry name" value="HATPase_C_sf"/>
</dbReference>
<proteinExistence type="predicted"/>
<dbReference type="InterPro" id="IPR003594">
    <property type="entry name" value="HATPase_dom"/>
</dbReference>
<evidence type="ECO:0000313" key="4">
    <source>
        <dbReference type="EMBL" id="MEV5507838.1"/>
    </source>
</evidence>
<dbReference type="Pfam" id="PF02518">
    <property type="entry name" value="HATPase_c"/>
    <property type="match status" value="1"/>
</dbReference>
<keyword evidence="5" id="KW-1185">Reference proteome</keyword>
<dbReference type="SUPFAM" id="SSF55874">
    <property type="entry name" value="ATPase domain of HSP90 chaperone/DNA topoisomerase II/histidine kinase"/>
    <property type="match status" value="1"/>
</dbReference>
<dbReference type="InterPro" id="IPR025843">
    <property type="entry name" value="Actino_peptide"/>
</dbReference>
<keyword evidence="1" id="KW-0418">Kinase</keyword>
<dbReference type="InterPro" id="IPR026496">
    <property type="entry name" value="GRASP_targ"/>
</dbReference>
<dbReference type="NCBIfam" id="TIGR04186">
    <property type="entry name" value="GRASP_targ"/>
    <property type="match status" value="1"/>
</dbReference>
<feature type="region of interest" description="Disordered" evidence="2">
    <location>
        <begin position="151"/>
        <end position="201"/>
    </location>
</feature>
<evidence type="ECO:0000256" key="1">
    <source>
        <dbReference type="ARBA" id="ARBA00022527"/>
    </source>
</evidence>